<evidence type="ECO:0000256" key="4">
    <source>
        <dbReference type="ARBA" id="ARBA00051722"/>
    </source>
</evidence>
<dbReference type="Gene3D" id="3.20.20.140">
    <property type="entry name" value="Metal-dependent hydrolases"/>
    <property type="match status" value="1"/>
</dbReference>
<name>A0ABS3YBJ0_9BACT</name>
<comment type="similarity">
    <text evidence="1">Belongs to the metallo-dependent hydrolases superfamily. CpsB/CapC family.</text>
</comment>
<organism evidence="5 6">
    <name type="scientific">Chitinophaga chungangae</name>
    <dbReference type="NCBI Taxonomy" id="2821488"/>
    <lineage>
        <taxon>Bacteria</taxon>
        <taxon>Pseudomonadati</taxon>
        <taxon>Bacteroidota</taxon>
        <taxon>Chitinophagia</taxon>
        <taxon>Chitinophagales</taxon>
        <taxon>Chitinophagaceae</taxon>
        <taxon>Chitinophaga</taxon>
    </lineage>
</organism>
<dbReference type="InterPro" id="IPR016667">
    <property type="entry name" value="Caps_polysacc_synth_CpsB/CapC"/>
</dbReference>
<dbReference type="InterPro" id="IPR016195">
    <property type="entry name" value="Pol/histidinol_Pase-like"/>
</dbReference>
<protein>
    <recommendedName>
        <fullName evidence="2">protein-tyrosine-phosphatase</fullName>
        <ecNumber evidence="2">3.1.3.48</ecNumber>
    </recommendedName>
</protein>
<evidence type="ECO:0000256" key="1">
    <source>
        <dbReference type="ARBA" id="ARBA00005750"/>
    </source>
</evidence>
<dbReference type="PANTHER" id="PTHR39181">
    <property type="entry name" value="TYROSINE-PROTEIN PHOSPHATASE YWQE"/>
    <property type="match status" value="1"/>
</dbReference>
<evidence type="ECO:0000313" key="6">
    <source>
        <dbReference type="Proteomes" id="UP000679126"/>
    </source>
</evidence>
<accession>A0ABS3YBJ0</accession>
<dbReference type="PIRSF" id="PIRSF016557">
    <property type="entry name" value="Caps_synth_CpsB"/>
    <property type="match status" value="1"/>
</dbReference>
<evidence type="ECO:0000256" key="3">
    <source>
        <dbReference type="ARBA" id="ARBA00022801"/>
    </source>
</evidence>
<dbReference type="SUPFAM" id="SSF89550">
    <property type="entry name" value="PHP domain-like"/>
    <property type="match status" value="1"/>
</dbReference>
<gene>
    <name evidence="5" type="ORF">J7I43_07445</name>
</gene>
<comment type="catalytic activity">
    <reaction evidence="4">
        <text>O-phospho-L-tyrosyl-[protein] + H2O = L-tyrosyl-[protein] + phosphate</text>
        <dbReference type="Rhea" id="RHEA:10684"/>
        <dbReference type="Rhea" id="RHEA-COMP:10136"/>
        <dbReference type="Rhea" id="RHEA-COMP:20101"/>
        <dbReference type="ChEBI" id="CHEBI:15377"/>
        <dbReference type="ChEBI" id="CHEBI:43474"/>
        <dbReference type="ChEBI" id="CHEBI:46858"/>
        <dbReference type="ChEBI" id="CHEBI:61978"/>
        <dbReference type="EC" id="3.1.3.48"/>
    </reaction>
</comment>
<dbReference type="Pfam" id="PF19567">
    <property type="entry name" value="CpsB_CapC"/>
    <property type="match status" value="1"/>
</dbReference>
<evidence type="ECO:0000313" key="5">
    <source>
        <dbReference type="EMBL" id="MBO9152038.1"/>
    </source>
</evidence>
<comment type="caution">
    <text evidence="5">The sequence shown here is derived from an EMBL/GenBank/DDBJ whole genome shotgun (WGS) entry which is preliminary data.</text>
</comment>
<dbReference type="EMBL" id="JAGHKP010000001">
    <property type="protein sequence ID" value="MBO9152038.1"/>
    <property type="molecule type" value="Genomic_DNA"/>
</dbReference>
<dbReference type="RefSeq" id="WP_209144804.1">
    <property type="nucleotide sequence ID" value="NZ_JAGHKP010000001.1"/>
</dbReference>
<dbReference type="EC" id="3.1.3.48" evidence="2"/>
<dbReference type="PANTHER" id="PTHR39181:SF1">
    <property type="entry name" value="TYROSINE-PROTEIN PHOSPHATASE YWQE"/>
    <property type="match status" value="1"/>
</dbReference>
<keyword evidence="6" id="KW-1185">Reference proteome</keyword>
<proteinExistence type="inferred from homology"/>
<reference evidence="6" key="1">
    <citation type="submission" date="2021-03" db="EMBL/GenBank/DDBJ databases">
        <title>Assistant Professor.</title>
        <authorList>
            <person name="Huq M.A."/>
        </authorList>
    </citation>
    <scope>NUCLEOTIDE SEQUENCE [LARGE SCALE GENOMIC DNA]</scope>
    <source>
        <strain evidence="6">MAH-28</strain>
    </source>
</reference>
<dbReference type="Proteomes" id="UP000679126">
    <property type="component" value="Unassembled WGS sequence"/>
</dbReference>
<keyword evidence="3" id="KW-0378">Hydrolase</keyword>
<sequence length="233" mass="26235">MHSDTNRQDMHSHLLPGLDDGAKDMNDSLSLIRQLRELGYTRLITTPHIMSGVWYNDADTILPALDAVRAETERAGIDVELDAAAEYLVDDYFESLLEDKTPLLTINSKYVLVEFPFLALPVTYRSVFFNMKMAGYEPILAHPERYTYLHGQLDFYHELQEAGVMLQVNLLSLHGYYGTRVQKMATQLVNAGLVQFTGTDAHHQRHLDALSRSLPDASVLTKLGDAVIKNEGL</sequence>
<evidence type="ECO:0000256" key="2">
    <source>
        <dbReference type="ARBA" id="ARBA00013064"/>
    </source>
</evidence>